<keyword evidence="2" id="KW-0808">Transferase</keyword>
<evidence type="ECO:0000256" key="3">
    <source>
        <dbReference type="ARBA" id="ARBA00023315"/>
    </source>
</evidence>
<keyword evidence="3" id="KW-0012">Acyltransferase</keyword>
<dbReference type="PANTHER" id="PTHR43356">
    <property type="entry name" value="PHOSPHATE ACETYLTRANSFERASE"/>
    <property type="match status" value="1"/>
</dbReference>
<gene>
    <name evidence="5" type="ORF">K040078D81_08530</name>
</gene>
<name>A0ABQ0B5L4_9FIRM</name>
<evidence type="ECO:0000256" key="1">
    <source>
        <dbReference type="ARBA" id="ARBA00005656"/>
    </source>
</evidence>
<dbReference type="InterPro" id="IPR012147">
    <property type="entry name" value="P_Ac_Bu_trans"/>
</dbReference>
<sequence length="301" mass="32283">MIRNFDQLLEKVQSLGRVTVSVAAADDGEVLLAVKKAASLGLIRPILTGDADKIASGCKRMGFMPLDIINTHSDEEAVRAAIKEVRDGRASVLMKGMVNTSVYMRGILNREWGLRTERLLSMMAVYEPPNYHKLLFCSDSGINVAPNLRQKEEILQNILIAVKNIGITHPKVAVLTANELTDPKIPATVDAAALAAKVPGDDRFLPCTIEGPISFDVAFDPQAAAQKGINSKISGDPDIVIFPNIEAGNIMGKSWIHLCRCNWAGIVLGAACPVIMGSRADTADIKLNSIALACLAAEGKN</sequence>
<comment type="similarity">
    <text evidence="1">Belongs to the phosphate acetyltransferase and butyryltransferase family.</text>
</comment>
<dbReference type="SUPFAM" id="SSF53659">
    <property type="entry name" value="Isocitrate/Isopropylmalate dehydrogenase-like"/>
    <property type="match status" value="1"/>
</dbReference>
<comment type="caution">
    <text evidence="5">The sequence shown here is derived from an EMBL/GenBank/DDBJ whole genome shotgun (WGS) entry which is preliminary data.</text>
</comment>
<dbReference type="RefSeq" id="WP_104804396.1">
    <property type="nucleotide sequence ID" value="NZ_BAABYW010000001.1"/>
</dbReference>
<dbReference type="Gene3D" id="3.40.718.10">
    <property type="entry name" value="Isopropylmalate Dehydrogenase"/>
    <property type="match status" value="1"/>
</dbReference>
<dbReference type="Pfam" id="PF01515">
    <property type="entry name" value="PTA_PTB"/>
    <property type="match status" value="1"/>
</dbReference>
<evidence type="ECO:0000313" key="5">
    <source>
        <dbReference type="EMBL" id="GAA6406736.1"/>
    </source>
</evidence>
<organism evidence="5 6">
    <name type="scientific">Blautia hominis</name>
    <dbReference type="NCBI Taxonomy" id="2025493"/>
    <lineage>
        <taxon>Bacteria</taxon>
        <taxon>Bacillati</taxon>
        <taxon>Bacillota</taxon>
        <taxon>Clostridia</taxon>
        <taxon>Lachnospirales</taxon>
        <taxon>Lachnospiraceae</taxon>
        <taxon>Blautia</taxon>
    </lineage>
</organism>
<protein>
    <submittedName>
        <fullName evidence="5">Bifunctional enoyl-CoA hydratase/phosphate acetyltransferase</fullName>
    </submittedName>
</protein>
<accession>A0ABQ0B5L4</accession>
<evidence type="ECO:0000256" key="2">
    <source>
        <dbReference type="ARBA" id="ARBA00022679"/>
    </source>
</evidence>
<dbReference type="EMBL" id="BAABYW010000001">
    <property type="protein sequence ID" value="GAA6406736.1"/>
    <property type="molecule type" value="Genomic_DNA"/>
</dbReference>
<evidence type="ECO:0000259" key="4">
    <source>
        <dbReference type="Pfam" id="PF01515"/>
    </source>
</evidence>
<evidence type="ECO:0000313" key="6">
    <source>
        <dbReference type="Proteomes" id="UP001600943"/>
    </source>
</evidence>
<proteinExistence type="inferred from homology"/>
<feature type="domain" description="Phosphate acetyl/butaryl transferase" evidence="4">
    <location>
        <begin position="76"/>
        <end position="294"/>
    </location>
</feature>
<keyword evidence="6" id="KW-1185">Reference proteome</keyword>
<dbReference type="PIRSF" id="PIRSF000428">
    <property type="entry name" value="P_Ac_trans"/>
    <property type="match status" value="1"/>
</dbReference>
<dbReference type="InterPro" id="IPR002505">
    <property type="entry name" value="PTA_PTB"/>
</dbReference>
<dbReference type="PANTHER" id="PTHR43356:SF2">
    <property type="entry name" value="PHOSPHATE ACETYLTRANSFERASE"/>
    <property type="match status" value="1"/>
</dbReference>
<dbReference type="Proteomes" id="UP001600943">
    <property type="component" value="Unassembled WGS sequence"/>
</dbReference>
<dbReference type="InterPro" id="IPR050500">
    <property type="entry name" value="Phos_Acetyltrans/Butyryltrans"/>
</dbReference>
<reference evidence="5 6" key="1">
    <citation type="submission" date="2024-04" db="EMBL/GenBank/DDBJ databases">
        <title>Defined microbial consortia suppress multidrug-resistant proinflammatory Enterobacteriaceae via ecological control.</title>
        <authorList>
            <person name="Furuichi M."/>
            <person name="Kawaguchi T."/>
            <person name="Pust M."/>
            <person name="Yasuma K."/>
            <person name="Plichta D."/>
            <person name="Hasegawa N."/>
            <person name="Ohya T."/>
            <person name="Bhattarai S."/>
            <person name="Sasajima S."/>
            <person name="Aoto Y."/>
            <person name="Tuganbaev T."/>
            <person name="Yaginuma M."/>
            <person name="Ueda M."/>
            <person name="Okahashi N."/>
            <person name="Amafuji K."/>
            <person name="Kiridooshi Y."/>
            <person name="Sugita K."/>
            <person name="Strazar M."/>
            <person name="Skelly A."/>
            <person name="Suda W."/>
            <person name="Hattori M."/>
            <person name="Nakamoto N."/>
            <person name="Caballero S."/>
            <person name="Norman J."/>
            <person name="Olle B."/>
            <person name="Tanoue T."/>
            <person name="Arita M."/>
            <person name="Bucci V."/>
            <person name="Atarashi K."/>
            <person name="Xavier R."/>
            <person name="Honda K."/>
        </authorList>
    </citation>
    <scope>NUCLEOTIDE SEQUENCE [LARGE SCALE GENOMIC DNA]</scope>
    <source>
        <strain evidence="6">k04-0078-D8-1</strain>
    </source>
</reference>